<dbReference type="FunFam" id="3.40.50.720:FF:000094">
    <property type="entry name" value="Bifunctional protein FolD"/>
    <property type="match status" value="1"/>
</dbReference>
<evidence type="ECO:0000256" key="1">
    <source>
        <dbReference type="ARBA" id="ARBA00004777"/>
    </source>
</evidence>
<reference evidence="15" key="1">
    <citation type="submission" date="2023-06" db="EMBL/GenBank/DDBJ databases">
        <title>Genome sequence of Methanosarcinaceae archaeon Ag5.</title>
        <authorList>
            <person name="Protasov E."/>
            <person name="Platt K."/>
            <person name="Poehlein A."/>
            <person name="Daniel R."/>
            <person name="Brune A."/>
        </authorList>
    </citation>
    <scope>NUCLEOTIDE SEQUENCE</scope>
    <source>
        <strain evidence="15">Ag5</strain>
    </source>
</reference>
<dbReference type="NCBIfam" id="NF010773">
    <property type="entry name" value="PRK14176.1"/>
    <property type="match status" value="1"/>
</dbReference>
<dbReference type="GO" id="GO:0009086">
    <property type="term" value="P:methionine biosynthetic process"/>
    <property type="evidence" value="ECO:0007669"/>
    <property type="project" value="UniProtKB-KW"/>
</dbReference>
<dbReference type="Gene3D" id="3.40.50.720">
    <property type="entry name" value="NAD(P)-binding Rossmann-like Domain"/>
    <property type="match status" value="1"/>
</dbReference>
<keyword evidence="4 12" id="KW-0658">Purine biosynthesis</keyword>
<comment type="subunit">
    <text evidence="12">Homodimer.</text>
</comment>
<dbReference type="InterPro" id="IPR046346">
    <property type="entry name" value="Aminoacid_DH-like_N_sf"/>
</dbReference>
<dbReference type="PROSITE" id="PS00766">
    <property type="entry name" value="THF_DHG_CYH_1"/>
    <property type="match status" value="1"/>
</dbReference>
<keyword evidence="7 12" id="KW-0560">Oxidoreductase</keyword>
<dbReference type="HAMAP" id="MF_01576">
    <property type="entry name" value="THF_DHG_CYH"/>
    <property type="match status" value="1"/>
</dbReference>
<gene>
    <name evidence="12 15" type="primary">folD</name>
    <name evidence="15" type="ORF">MsAg5_02550</name>
</gene>
<feature type="domain" description="Tetrahydrofolate dehydrogenase/cyclohydrolase NAD(P)-binding" evidence="14">
    <location>
        <begin position="144"/>
        <end position="283"/>
    </location>
</feature>
<dbReference type="Proteomes" id="UP001271789">
    <property type="component" value="Unassembled WGS sequence"/>
</dbReference>
<dbReference type="GO" id="GO:0006164">
    <property type="term" value="P:purine nucleotide biosynthetic process"/>
    <property type="evidence" value="ECO:0007669"/>
    <property type="project" value="UniProtKB-KW"/>
</dbReference>
<evidence type="ECO:0000256" key="12">
    <source>
        <dbReference type="HAMAP-Rule" id="MF_01576"/>
    </source>
</evidence>
<evidence type="ECO:0000256" key="4">
    <source>
        <dbReference type="ARBA" id="ARBA00022755"/>
    </source>
</evidence>
<evidence type="ECO:0000259" key="14">
    <source>
        <dbReference type="Pfam" id="PF02882"/>
    </source>
</evidence>
<dbReference type="EC" id="1.5.1.5" evidence="12"/>
<evidence type="ECO:0000256" key="9">
    <source>
        <dbReference type="ARBA" id="ARBA00023167"/>
    </source>
</evidence>
<proteinExistence type="inferred from homology"/>
<dbReference type="InterPro" id="IPR020867">
    <property type="entry name" value="THF_DH/CycHdrlase_CS"/>
</dbReference>
<evidence type="ECO:0000256" key="6">
    <source>
        <dbReference type="ARBA" id="ARBA00022857"/>
    </source>
</evidence>
<keyword evidence="5 12" id="KW-0378">Hydrolase</keyword>
<feature type="binding site" evidence="12">
    <location>
        <position position="236"/>
    </location>
    <ligand>
        <name>NADP(+)</name>
        <dbReference type="ChEBI" id="CHEBI:58349"/>
    </ligand>
</feature>
<dbReference type="Pfam" id="PF02882">
    <property type="entry name" value="THF_DHG_CYH_C"/>
    <property type="match status" value="1"/>
</dbReference>
<evidence type="ECO:0000256" key="7">
    <source>
        <dbReference type="ARBA" id="ARBA00023002"/>
    </source>
</evidence>
<keyword evidence="8 12" id="KW-0368">Histidine biosynthesis</keyword>
<dbReference type="GO" id="GO:0000105">
    <property type="term" value="P:L-histidine biosynthetic process"/>
    <property type="evidence" value="ECO:0007669"/>
    <property type="project" value="UniProtKB-KW"/>
</dbReference>
<dbReference type="GO" id="GO:0004488">
    <property type="term" value="F:methylenetetrahydrofolate dehydrogenase (NADP+) activity"/>
    <property type="evidence" value="ECO:0007669"/>
    <property type="project" value="UniProtKB-UniRule"/>
</dbReference>
<dbReference type="InterPro" id="IPR000672">
    <property type="entry name" value="THF_DH/CycHdrlase"/>
</dbReference>
<evidence type="ECO:0000256" key="3">
    <source>
        <dbReference type="ARBA" id="ARBA00022605"/>
    </source>
</evidence>
<dbReference type="PROSITE" id="PS00767">
    <property type="entry name" value="THF_DHG_CYH_2"/>
    <property type="match status" value="1"/>
</dbReference>
<feature type="binding site" evidence="12">
    <location>
        <position position="195"/>
    </location>
    <ligand>
        <name>NADP(+)</name>
        <dbReference type="ChEBI" id="CHEBI:58349"/>
    </ligand>
</feature>
<keyword evidence="16" id="KW-1185">Reference proteome</keyword>
<evidence type="ECO:0000256" key="10">
    <source>
        <dbReference type="ARBA" id="ARBA00023268"/>
    </source>
</evidence>
<comment type="catalytic activity">
    <reaction evidence="11 12">
        <text>(6R)-5,10-methenyltetrahydrofolate + H2O = (6R)-10-formyltetrahydrofolate + H(+)</text>
        <dbReference type="Rhea" id="RHEA:23700"/>
        <dbReference type="ChEBI" id="CHEBI:15377"/>
        <dbReference type="ChEBI" id="CHEBI:15378"/>
        <dbReference type="ChEBI" id="CHEBI:57455"/>
        <dbReference type="ChEBI" id="CHEBI:195366"/>
        <dbReference type="EC" id="3.5.4.9"/>
    </reaction>
</comment>
<evidence type="ECO:0000313" key="16">
    <source>
        <dbReference type="Proteomes" id="UP001271789"/>
    </source>
</evidence>
<dbReference type="GO" id="GO:0035999">
    <property type="term" value="P:tetrahydrofolate interconversion"/>
    <property type="evidence" value="ECO:0007669"/>
    <property type="project" value="UniProtKB-UniRule"/>
</dbReference>
<keyword evidence="2 12" id="KW-0554">One-carbon metabolism</keyword>
<dbReference type="InterPro" id="IPR020631">
    <property type="entry name" value="THF_DH/CycHdrlase_NAD-bd_dom"/>
</dbReference>
<keyword evidence="6 12" id="KW-0521">NADP</keyword>
<dbReference type="SUPFAM" id="SSF51735">
    <property type="entry name" value="NAD(P)-binding Rossmann-fold domains"/>
    <property type="match status" value="1"/>
</dbReference>
<dbReference type="InterPro" id="IPR036291">
    <property type="entry name" value="NAD(P)-bd_dom_sf"/>
</dbReference>
<comment type="caution">
    <text evidence="15">The sequence shown here is derived from an EMBL/GenBank/DDBJ whole genome shotgun (WGS) entry which is preliminary data.</text>
</comment>
<comment type="catalytic activity">
    <reaction evidence="12">
        <text>(6R)-5,10-methylene-5,6,7,8-tetrahydrofolate + NADP(+) = (6R)-5,10-methenyltetrahydrofolate + NADPH</text>
        <dbReference type="Rhea" id="RHEA:22812"/>
        <dbReference type="ChEBI" id="CHEBI:15636"/>
        <dbReference type="ChEBI" id="CHEBI:57455"/>
        <dbReference type="ChEBI" id="CHEBI:57783"/>
        <dbReference type="ChEBI" id="CHEBI:58349"/>
        <dbReference type="EC" id="1.5.1.5"/>
    </reaction>
</comment>
<feature type="domain" description="Tetrahydrofolate dehydrogenase/cyclohydrolase catalytic" evidence="13">
    <location>
        <begin position="11"/>
        <end position="125"/>
    </location>
</feature>
<keyword evidence="10 12" id="KW-0511">Multifunctional enzyme</keyword>
<evidence type="ECO:0000259" key="13">
    <source>
        <dbReference type="Pfam" id="PF00763"/>
    </source>
</evidence>
<keyword evidence="9 12" id="KW-0486">Methionine biosynthesis</keyword>
<sequence length="287" mass="30741">MSDAIDSSKIIDGKAVAQKVEAEVSKTVAALKEKNIFPKLVTVLVGEDPASQMYVRMKHKACERVGILAEDCILPATITESELLNKIQALNADKTVSSILVQLPLPKHISAQTIMNAIDPKKDADGFHPFNMGNLLINEEGLVPCTPKGIIRLLEEYKIDVQGKNAVVVGHSNVVGKPMAAMLLNRNATVSVCHIFTKDLKSYTIEADILVIGVGVKHLIKEDMVKPGVVVFDVGINQDSTGTHGDVDFANVIHKASLITPVPGGVGPMTIAILMSHVVKCAETIGQ</sequence>
<dbReference type="FunFam" id="3.40.50.10860:FF:000001">
    <property type="entry name" value="Bifunctional protein FolD"/>
    <property type="match status" value="1"/>
</dbReference>
<keyword evidence="3 12" id="KW-0028">Amino-acid biosynthesis</keyword>
<comment type="function">
    <text evidence="12">Catalyzes the oxidation of 5,10-methylenetetrahydrofolate to 5,10-methenyltetrahydrofolate and then the hydrolysis of 5,10-methenyltetrahydrofolate to 10-formyltetrahydrofolate.</text>
</comment>
<dbReference type="SUPFAM" id="SSF53223">
    <property type="entry name" value="Aminoacid dehydrogenase-like, N-terminal domain"/>
    <property type="match status" value="1"/>
</dbReference>
<dbReference type="Pfam" id="PF00763">
    <property type="entry name" value="THF_DHG_CYH"/>
    <property type="match status" value="1"/>
</dbReference>
<accession>A0AAE4SCE4</accession>
<dbReference type="InterPro" id="IPR020630">
    <property type="entry name" value="THF_DH/CycHdrlase_cat_dom"/>
</dbReference>
<dbReference type="PANTHER" id="PTHR48099:SF5">
    <property type="entry name" value="C-1-TETRAHYDROFOLATE SYNTHASE, CYTOPLASMIC"/>
    <property type="match status" value="1"/>
</dbReference>
<evidence type="ECO:0000256" key="11">
    <source>
        <dbReference type="ARBA" id="ARBA00036357"/>
    </source>
</evidence>
<dbReference type="PRINTS" id="PR00085">
    <property type="entry name" value="THFDHDRGNASE"/>
</dbReference>
<dbReference type="EC" id="3.5.4.9" evidence="12"/>
<dbReference type="PANTHER" id="PTHR48099">
    <property type="entry name" value="C-1-TETRAHYDROFOLATE SYNTHASE, CYTOPLASMIC-RELATED"/>
    <property type="match status" value="1"/>
</dbReference>
<dbReference type="AlphaFoldDB" id="A0AAE4SCE4"/>
<evidence type="ECO:0000256" key="8">
    <source>
        <dbReference type="ARBA" id="ARBA00023102"/>
    </source>
</evidence>
<name>A0AAE4SCE4_9EURY</name>
<dbReference type="CDD" id="cd01080">
    <property type="entry name" value="NAD_bind_m-THF_DH_Cyclohyd"/>
    <property type="match status" value="1"/>
</dbReference>
<dbReference type="GO" id="GO:0005829">
    <property type="term" value="C:cytosol"/>
    <property type="evidence" value="ECO:0007669"/>
    <property type="project" value="TreeGrafter"/>
</dbReference>
<comment type="pathway">
    <text evidence="1 12">One-carbon metabolism; tetrahydrofolate interconversion.</text>
</comment>
<comment type="similarity">
    <text evidence="12">Belongs to the tetrahydrofolate dehydrogenase/cyclohydrolase family.</text>
</comment>
<protein>
    <recommendedName>
        <fullName evidence="12">Bifunctional protein FolD</fullName>
    </recommendedName>
    <domain>
        <recommendedName>
            <fullName evidence="12">Methylenetetrahydrofolate dehydrogenase</fullName>
            <ecNumber evidence="12">1.5.1.5</ecNumber>
        </recommendedName>
    </domain>
    <domain>
        <recommendedName>
            <fullName evidence="12">Methenyltetrahydrofolate cyclohydrolase</fullName>
            <ecNumber evidence="12">3.5.4.9</ecNumber>
        </recommendedName>
    </domain>
</protein>
<dbReference type="Gene3D" id="3.40.50.10860">
    <property type="entry name" value="Leucine Dehydrogenase, chain A, domain 1"/>
    <property type="match status" value="1"/>
</dbReference>
<feature type="binding site" evidence="12">
    <location>
        <begin position="170"/>
        <end position="172"/>
    </location>
    <ligand>
        <name>NADP(+)</name>
        <dbReference type="ChEBI" id="CHEBI:58349"/>
    </ligand>
</feature>
<organism evidence="15 16">
    <name type="scientific">Methanolapillus africanus</name>
    <dbReference type="NCBI Taxonomy" id="3028297"/>
    <lineage>
        <taxon>Archaea</taxon>
        <taxon>Methanobacteriati</taxon>
        <taxon>Methanobacteriota</taxon>
        <taxon>Stenosarchaea group</taxon>
        <taxon>Methanomicrobia</taxon>
        <taxon>Methanosarcinales</taxon>
        <taxon>Methanosarcinaceae</taxon>
        <taxon>Methanolapillus</taxon>
    </lineage>
</organism>
<evidence type="ECO:0000256" key="5">
    <source>
        <dbReference type="ARBA" id="ARBA00022801"/>
    </source>
</evidence>
<evidence type="ECO:0000313" key="15">
    <source>
        <dbReference type="EMBL" id="MDV0446422.1"/>
    </source>
</evidence>
<dbReference type="EMBL" id="JAWDKD010000005">
    <property type="protein sequence ID" value="MDV0446422.1"/>
    <property type="molecule type" value="Genomic_DNA"/>
</dbReference>
<dbReference type="GO" id="GO:0004477">
    <property type="term" value="F:methenyltetrahydrofolate cyclohydrolase activity"/>
    <property type="evidence" value="ECO:0007669"/>
    <property type="project" value="UniProtKB-UniRule"/>
</dbReference>
<evidence type="ECO:0000256" key="2">
    <source>
        <dbReference type="ARBA" id="ARBA00022563"/>
    </source>
</evidence>
<dbReference type="RefSeq" id="WP_338098815.1">
    <property type="nucleotide sequence ID" value="NZ_JAWDKD010000005.1"/>
</dbReference>